<dbReference type="Proteomes" id="UP000276133">
    <property type="component" value="Unassembled WGS sequence"/>
</dbReference>
<organism evidence="1 2">
    <name type="scientific">Brachionus plicatilis</name>
    <name type="common">Marine rotifer</name>
    <name type="synonym">Brachionus muelleri</name>
    <dbReference type="NCBI Taxonomy" id="10195"/>
    <lineage>
        <taxon>Eukaryota</taxon>
        <taxon>Metazoa</taxon>
        <taxon>Spiralia</taxon>
        <taxon>Gnathifera</taxon>
        <taxon>Rotifera</taxon>
        <taxon>Eurotatoria</taxon>
        <taxon>Monogononta</taxon>
        <taxon>Pseudotrocha</taxon>
        <taxon>Ploima</taxon>
        <taxon>Brachionidae</taxon>
        <taxon>Brachionus</taxon>
    </lineage>
</organism>
<proteinExistence type="predicted"/>
<evidence type="ECO:0000313" key="1">
    <source>
        <dbReference type="EMBL" id="RNA40457.1"/>
    </source>
</evidence>
<name>A0A3M7SXN5_BRAPC</name>
<accession>A0A3M7SXN5</accession>
<keyword evidence="2" id="KW-1185">Reference proteome</keyword>
<evidence type="ECO:0000313" key="2">
    <source>
        <dbReference type="Proteomes" id="UP000276133"/>
    </source>
</evidence>
<dbReference type="EMBL" id="REGN01000642">
    <property type="protein sequence ID" value="RNA40457.1"/>
    <property type="molecule type" value="Genomic_DNA"/>
</dbReference>
<comment type="caution">
    <text evidence="1">The sequence shown here is derived from an EMBL/GenBank/DDBJ whole genome shotgun (WGS) entry which is preliminary data.</text>
</comment>
<gene>
    <name evidence="1" type="ORF">BpHYR1_013677</name>
</gene>
<sequence>MLGPVDYFDAKIKLNSKKKKIWLKYPELFKSHKTQKKFMLKLQENSDIWQIYCIRQPKTLFLILSDYIDFSIDKYKKKVNK</sequence>
<protein>
    <submittedName>
        <fullName evidence="1">Uncharacterized protein</fullName>
    </submittedName>
</protein>
<dbReference type="AlphaFoldDB" id="A0A3M7SXN5"/>
<reference evidence="1 2" key="1">
    <citation type="journal article" date="2018" name="Sci. Rep.">
        <title>Genomic signatures of local adaptation to the degree of environmental predictability in rotifers.</title>
        <authorList>
            <person name="Franch-Gras L."/>
            <person name="Hahn C."/>
            <person name="Garcia-Roger E.M."/>
            <person name="Carmona M.J."/>
            <person name="Serra M."/>
            <person name="Gomez A."/>
        </authorList>
    </citation>
    <scope>NUCLEOTIDE SEQUENCE [LARGE SCALE GENOMIC DNA]</scope>
    <source>
        <strain evidence="1">HYR1</strain>
    </source>
</reference>